<gene>
    <name evidence="3" type="ORF">BJ508DRAFT_312927</name>
</gene>
<protein>
    <submittedName>
        <fullName evidence="3">Uncharacterized protein</fullName>
    </submittedName>
</protein>
<evidence type="ECO:0000256" key="1">
    <source>
        <dbReference type="SAM" id="MobiDB-lite"/>
    </source>
</evidence>
<dbReference type="Proteomes" id="UP000275078">
    <property type="component" value="Unassembled WGS sequence"/>
</dbReference>
<keyword evidence="2" id="KW-1133">Transmembrane helix</keyword>
<organism evidence="3 4">
    <name type="scientific">Ascobolus immersus RN42</name>
    <dbReference type="NCBI Taxonomy" id="1160509"/>
    <lineage>
        <taxon>Eukaryota</taxon>
        <taxon>Fungi</taxon>
        <taxon>Dikarya</taxon>
        <taxon>Ascomycota</taxon>
        <taxon>Pezizomycotina</taxon>
        <taxon>Pezizomycetes</taxon>
        <taxon>Pezizales</taxon>
        <taxon>Ascobolaceae</taxon>
        <taxon>Ascobolus</taxon>
    </lineage>
</organism>
<feature type="transmembrane region" description="Helical" evidence="2">
    <location>
        <begin position="263"/>
        <end position="282"/>
    </location>
</feature>
<dbReference type="EMBL" id="ML119792">
    <property type="protein sequence ID" value="RPA74353.1"/>
    <property type="molecule type" value="Genomic_DNA"/>
</dbReference>
<keyword evidence="2" id="KW-0472">Membrane</keyword>
<keyword evidence="2" id="KW-0812">Transmembrane</keyword>
<feature type="region of interest" description="Disordered" evidence="1">
    <location>
        <begin position="15"/>
        <end position="40"/>
    </location>
</feature>
<evidence type="ECO:0000313" key="4">
    <source>
        <dbReference type="Proteomes" id="UP000275078"/>
    </source>
</evidence>
<dbReference type="AlphaFoldDB" id="A0A3N4HKF8"/>
<accession>A0A3N4HKF8</accession>
<reference evidence="3 4" key="1">
    <citation type="journal article" date="2018" name="Nat. Ecol. Evol.">
        <title>Pezizomycetes genomes reveal the molecular basis of ectomycorrhizal truffle lifestyle.</title>
        <authorList>
            <person name="Murat C."/>
            <person name="Payen T."/>
            <person name="Noel B."/>
            <person name="Kuo A."/>
            <person name="Morin E."/>
            <person name="Chen J."/>
            <person name="Kohler A."/>
            <person name="Krizsan K."/>
            <person name="Balestrini R."/>
            <person name="Da Silva C."/>
            <person name="Montanini B."/>
            <person name="Hainaut M."/>
            <person name="Levati E."/>
            <person name="Barry K.W."/>
            <person name="Belfiori B."/>
            <person name="Cichocki N."/>
            <person name="Clum A."/>
            <person name="Dockter R.B."/>
            <person name="Fauchery L."/>
            <person name="Guy J."/>
            <person name="Iotti M."/>
            <person name="Le Tacon F."/>
            <person name="Lindquist E.A."/>
            <person name="Lipzen A."/>
            <person name="Malagnac F."/>
            <person name="Mello A."/>
            <person name="Molinier V."/>
            <person name="Miyauchi S."/>
            <person name="Poulain J."/>
            <person name="Riccioni C."/>
            <person name="Rubini A."/>
            <person name="Sitrit Y."/>
            <person name="Splivallo R."/>
            <person name="Traeger S."/>
            <person name="Wang M."/>
            <person name="Zifcakova L."/>
            <person name="Wipf D."/>
            <person name="Zambonelli A."/>
            <person name="Paolocci F."/>
            <person name="Nowrousian M."/>
            <person name="Ottonello S."/>
            <person name="Baldrian P."/>
            <person name="Spatafora J.W."/>
            <person name="Henrissat B."/>
            <person name="Nagy L.G."/>
            <person name="Aury J.M."/>
            <person name="Wincker P."/>
            <person name="Grigoriev I.V."/>
            <person name="Bonfante P."/>
            <person name="Martin F.M."/>
        </authorList>
    </citation>
    <scope>NUCLEOTIDE SEQUENCE [LARGE SCALE GENOMIC DNA]</scope>
    <source>
        <strain evidence="3 4">RN42</strain>
    </source>
</reference>
<keyword evidence="4" id="KW-1185">Reference proteome</keyword>
<proteinExistence type="predicted"/>
<feature type="transmembrane region" description="Helical" evidence="2">
    <location>
        <begin position="190"/>
        <end position="211"/>
    </location>
</feature>
<sequence length="389" mass="42139">MDLTEFRSKHCRALEKEDQAMPFEGQKGSSITRPSHDETGPASLTYHIQVPVGTKLPLMRLSDCALSHPTKLSSTSNSTSWGYTSSAATILCNSAPFRPSFCESKDTLRPCATIGVLHLNAQQRLGFVSVDIYCFGMAKPRSRHHICELNLTTCSSYYSKGINNHQQFTMASQKPKKDPMTFQESLSRMIAAQCIGLLAGIPALALCIILFRKFSETPDLAQAIVAGVQIIWFASNVYVLMSLQPPLTEQHYIGPKTQGKWKLRYVGISDGLFGIAGGVFSILSGVDMIEGKAREQTSMDRILLFVQVFNSVVAFAVCGAARALEKELLPERDNLGEVVKDGTGKDVETGLLKSNEAQVQAQQVNAVDGASGSAVDGQRKGSTVGATPV</sequence>
<feature type="region of interest" description="Disordered" evidence="1">
    <location>
        <begin position="365"/>
        <end position="389"/>
    </location>
</feature>
<evidence type="ECO:0000313" key="3">
    <source>
        <dbReference type="EMBL" id="RPA74353.1"/>
    </source>
</evidence>
<feature type="compositionally biased region" description="Polar residues" evidence="1">
    <location>
        <begin position="380"/>
        <end position="389"/>
    </location>
</feature>
<feature type="transmembrane region" description="Helical" evidence="2">
    <location>
        <begin position="302"/>
        <end position="324"/>
    </location>
</feature>
<name>A0A3N4HKF8_ASCIM</name>
<feature type="transmembrane region" description="Helical" evidence="2">
    <location>
        <begin position="223"/>
        <end position="243"/>
    </location>
</feature>
<evidence type="ECO:0000256" key="2">
    <source>
        <dbReference type="SAM" id="Phobius"/>
    </source>
</evidence>